<evidence type="ECO:0000313" key="12">
    <source>
        <dbReference type="EMBL" id="KAG2466655.1"/>
    </source>
</evidence>
<keyword evidence="7" id="KW-0965">Cell junction</keyword>
<feature type="transmembrane region" description="Helical" evidence="11">
    <location>
        <begin position="5"/>
        <end position="26"/>
    </location>
</feature>
<dbReference type="PRINTS" id="PR01077">
    <property type="entry name" value="CLAUDIN"/>
</dbReference>
<comment type="subcellular location">
    <subcellularLocation>
        <location evidence="1">Cell junction</location>
        <location evidence="1">Tight junction</location>
    </subcellularLocation>
    <subcellularLocation>
        <location evidence="2">Cell membrane</location>
        <topology evidence="2">Multi-pass membrane protein</topology>
    </subcellularLocation>
</comment>
<gene>
    <name evidence="12" type="primary">Cldn23</name>
    <name evidence="12" type="ORF">GTO96_0020942</name>
</gene>
<evidence type="ECO:0000256" key="3">
    <source>
        <dbReference type="ARBA" id="ARBA00008295"/>
    </source>
</evidence>
<reference evidence="12 13" key="1">
    <citation type="journal article" date="2021" name="Cell">
        <title>Tracing the genetic footprints of vertebrate landing in non-teleost ray-finned fishes.</title>
        <authorList>
            <person name="Bi X."/>
            <person name="Wang K."/>
            <person name="Yang L."/>
            <person name="Pan H."/>
            <person name="Jiang H."/>
            <person name="Wei Q."/>
            <person name="Fang M."/>
            <person name="Yu H."/>
            <person name="Zhu C."/>
            <person name="Cai Y."/>
            <person name="He Y."/>
            <person name="Gan X."/>
            <person name="Zeng H."/>
            <person name="Yu D."/>
            <person name="Zhu Y."/>
            <person name="Jiang H."/>
            <person name="Qiu Q."/>
            <person name="Yang H."/>
            <person name="Zhang Y.E."/>
            <person name="Wang W."/>
            <person name="Zhu M."/>
            <person name="He S."/>
            <person name="Zhang G."/>
        </authorList>
    </citation>
    <scope>NUCLEOTIDE SEQUENCE [LARGE SCALE GENOMIC DNA]</scope>
    <source>
        <strain evidence="12">Bchr_013</strain>
    </source>
</reference>
<feature type="transmembrane region" description="Helical" evidence="11">
    <location>
        <begin position="112"/>
        <end position="135"/>
    </location>
</feature>
<evidence type="ECO:0000256" key="8">
    <source>
        <dbReference type="ARBA" id="ARBA00022989"/>
    </source>
</evidence>
<feature type="compositionally biased region" description="Polar residues" evidence="10">
    <location>
        <begin position="232"/>
        <end position="241"/>
    </location>
</feature>
<dbReference type="Proteomes" id="UP000886611">
    <property type="component" value="Unassembled WGS sequence"/>
</dbReference>
<dbReference type="PANTHER" id="PTHR12002">
    <property type="entry name" value="CLAUDIN"/>
    <property type="match status" value="1"/>
</dbReference>
<feature type="transmembrane region" description="Helical" evidence="11">
    <location>
        <begin position="79"/>
        <end position="100"/>
    </location>
</feature>
<keyword evidence="9 11" id="KW-0472">Membrane</keyword>
<dbReference type="InterPro" id="IPR004031">
    <property type="entry name" value="PMP22/EMP/MP20/Claudin"/>
</dbReference>
<dbReference type="EMBL" id="JAATIS010001241">
    <property type="protein sequence ID" value="KAG2466655.1"/>
    <property type="molecule type" value="Genomic_DNA"/>
</dbReference>
<name>A0A8X7XCI4_POLSE</name>
<dbReference type="AlphaFoldDB" id="A0A8X7XCI4"/>
<dbReference type="Pfam" id="PF00822">
    <property type="entry name" value="PMP22_Claudin"/>
    <property type="match status" value="1"/>
</dbReference>
<organism evidence="12 13">
    <name type="scientific">Polypterus senegalus</name>
    <name type="common">Senegal bichir</name>
    <dbReference type="NCBI Taxonomy" id="55291"/>
    <lineage>
        <taxon>Eukaryota</taxon>
        <taxon>Metazoa</taxon>
        <taxon>Chordata</taxon>
        <taxon>Craniata</taxon>
        <taxon>Vertebrata</taxon>
        <taxon>Euteleostomi</taxon>
        <taxon>Actinopterygii</taxon>
        <taxon>Polypteriformes</taxon>
        <taxon>Polypteridae</taxon>
        <taxon>Polypterus</taxon>
    </lineage>
</organism>
<dbReference type="GO" id="GO:0005923">
    <property type="term" value="C:bicellular tight junction"/>
    <property type="evidence" value="ECO:0007669"/>
    <property type="project" value="UniProtKB-SubCell"/>
</dbReference>
<dbReference type="GO" id="GO:0005886">
    <property type="term" value="C:plasma membrane"/>
    <property type="evidence" value="ECO:0007669"/>
    <property type="project" value="UniProtKB-SubCell"/>
</dbReference>
<keyword evidence="5" id="KW-1003">Cell membrane</keyword>
<evidence type="ECO:0000256" key="11">
    <source>
        <dbReference type="SAM" id="Phobius"/>
    </source>
</evidence>
<feature type="compositionally biased region" description="Basic and acidic residues" evidence="10">
    <location>
        <begin position="253"/>
        <end position="262"/>
    </location>
</feature>
<keyword evidence="13" id="KW-1185">Reference proteome</keyword>
<dbReference type="GO" id="GO:0005198">
    <property type="term" value="F:structural molecule activity"/>
    <property type="evidence" value="ECO:0007669"/>
    <property type="project" value="InterPro"/>
</dbReference>
<evidence type="ECO:0000313" key="13">
    <source>
        <dbReference type="Proteomes" id="UP000886611"/>
    </source>
</evidence>
<dbReference type="OrthoDB" id="8790791at2759"/>
<keyword evidence="6 11" id="KW-0812">Transmembrane</keyword>
<keyword evidence="4" id="KW-0796">Tight junction</keyword>
<dbReference type="Gene3D" id="1.20.140.150">
    <property type="match status" value="1"/>
</dbReference>
<evidence type="ECO:0000256" key="6">
    <source>
        <dbReference type="ARBA" id="ARBA00022692"/>
    </source>
</evidence>
<comment type="caution">
    <text evidence="12">The sequence shown here is derived from an EMBL/GenBank/DDBJ whole genome shotgun (WGS) entry which is preliminary data.</text>
</comment>
<evidence type="ECO:0000256" key="4">
    <source>
        <dbReference type="ARBA" id="ARBA00022427"/>
    </source>
</evidence>
<feature type="transmembrane region" description="Helical" evidence="11">
    <location>
        <begin position="155"/>
        <end position="179"/>
    </location>
</feature>
<proteinExistence type="inferred from homology"/>
<sequence length="262" mass="29014">MRTPVVMIIGLVLAPCGFLLSLIATFSPDWRELRSVSGAPVDEVIQQGIWDVCIASDISSSVACGQSDSTYFSQQVITVARGLMLASLLVMAGGIVMASLGVRCWQDNPNWLIAGLSGIVIFISGVLSLIPVAYYTNMLSNITTTFTAAKFQVGYSIVIGYIGSCFELISGAFLILCLFHLCKKRNEKQANSFYNKYYRESSPKTHIRTIDVPDMTREHRRSPSFGIEDFSQPPNRQTPKRQTPREFVSTDFTRNEPCDADL</sequence>
<evidence type="ECO:0000256" key="5">
    <source>
        <dbReference type="ARBA" id="ARBA00022475"/>
    </source>
</evidence>
<protein>
    <submittedName>
        <fullName evidence="12">CLD23 protein</fullName>
    </submittedName>
</protein>
<dbReference type="InterPro" id="IPR006187">
    <property type="entry name" value="Claudin"/>
</dbReference>
<evidence type="ECO:0000256" key="2">
    <source>
        <dbReference type="ARBA" id="ARBA00004651"/>
    </source>
</evidence>
<evidence type="ECO:0000256" key="7">
    <source>
        <dbReference type="ARBA" id="ARBA00022949"/>
    </source>
</evidence>
<feature type="non-terminal residue" evidence="12">
    <location>
        <position position="262"/>
    </location>
</feature>
<evidence type="ECO:0000256" key="9">
    <source>
        <dbReference type="ARBA" id="ARBA00023136"/>
    </source>
</evidence>
<feature type="non-terminal residue" evidence="12">
    <location>
        <position position="1"/>
    </location>
</feature>
<comment type="similarity">
    <text evidence="3">Belongs to the claudin family.</text>
</comment>
<feature type="region of interest" description="Disordered" evidence="10">
    <location>
        <begin position="217"/>
        <end position="262"/>
    </location>
</feature>
<evidence type="ECO:0000256" key="1">
    <source>
        <dbReference type="ARBA" id="ARBA00004435"/>
    </source>
</evidence>
<evidence type="ECO:0000256" key="10">
    <source>
        <dbReference type="SAM" id="MobiDB-lite"/>
    </source>
</evidence>
<accession>A0A8X7XCI4</accession>
<keyword evidence="8 11" id="KW-1133">Transmembrane helix</keyword>